<gene>
    <name evidence="1" type="ORF">V6N12_004624</name>
</gene>
<evidence type="ECO:0000313" key="1">
    <source>
        <dbReference type="EMBL" id="KAK8520695.1"/>
    </source>
</evidence>
<dbReference type="Proteomes" id="UP001472677">
    <property type="component" value="Unassembled WGS sequence"/>
</dbReference>
<proteinExistence type="predicted"/>
<name>A0ABR2CM18_9ROSI</name>
<organism evidence="1 2">
    <name type="scientific">Hibiscus sabdariffa</name>
    <name type="common">roselle</name>
    <dbReference type="NCBI Taxonomy" id="183260"/>
    <lineage>
        <taxon>Eukaryota</taxon>
        <taxon>Viridiplantae</taxon>
        <taxon>Streptophyta</taxon>
        <taxon>Embryophyta</taxon>
        <taxon>Tracheophyta</taxon>
        <taxon>Spermatophyta</taxon>
        <taxon>Magnoliopsida</taxon>
        <taxon>eudicotyledons</taxon>
        <taxon>Gunneridae</taxon>
        <taxon>Pentapetalae</taxon>
        <taxon>rosids</taxon>
        <taxon>malvids</taxon>
        <taxon>Malvales</taxon>
        <taxon>Malvaceae</taxon>
        <taxon>Malvoideae</taxon>
        <taxon>Hibiscus</taxon>
    </lineage>
</organism>
<protein>
    <submittedName>
        <fullName evidence="1">Uncharacterized protein</fullName>
    </submittedName>
</protein>
<sequence length="153" mass="16834">MSLIDLELLPKAKVSHEQPNKSNELPTFADLLSVCVCSAVTPGSGHQFPFIHSFLLQLVYFLNQHAGIKQNRFASIPLHGLRSNVRCHGKNRLAGLGSSTSKVPLLFMFLARDGKTWLSKNLSASAHVSLNLILPMPPTADIIVGCQIKRYNM</sequence>
<keyword evidence="2" id="KW-1185">Reference proteome</keyword>
<dbReference type="EMBL" id="JBBPBM010000048">
    <property type="protein sequence ID" value="KAK8520695.1"/>
    <property type="molecule type" value="Genomic_DNA"/>
</dbReference>
<evidence type="ECO:0000313" key="2">
    <source>
        <dbReference type="Proteomes" id="UP001472677"/>
    </source>
</evidence>
<comment type="caution">
    <text evidence="1">The sequence shown here is derived from an EMBL/GenBank/DDBJ whole genome shotgun (WGS) entry which is preliminary data.</text>
</comment>
<accession>A0ABR2CM18</accession>
<reference evidence="1 2" key="1">
    <citation type="journal article" date="2024" name="G3 (Bethesda)">
        <title>Genome assembly of Hibiscus sabdariffa L. provides insights into metabolisms of medicinal natural products.</title>
        <authorList>
            <person name="Kim T."/>
        </authorList>
    </citation>
    <scope>NUCLEOTIDE SEQUENCE [LARGE SCALE GENOMIC DNA]</scope>
    <source>
        <strain evidence="1">TK-2024</strain>
        <tissue evidence="1">Old leaves</tissue>
    </source>
</reference>